<name>A0A5J5EGH8_9PEZI</name>
<feature type="non-terminal residue" evidence="1">
    <location>
        <position position="1"/>
    </location>
</feature>
<dbReference type="AlphaFoldDB" id="A0A5J5EGH8"/>
<comment type="caution">
    <text evidence="1">The sequence shown here is derived from an EMBL/GenBank/DDBJ whole genome shotgun (WGS) entry which is preliminary data.</text>
</comment>
<dbReference type="EMBL" id="VXIS01000308">
    <property type="protein sequence ID" value="KAA8894812.1"/>
    <property type="molecule type" value="Genomic_DNA"/>
</dbReference>
<gene>
    <name evidence="1" type="ORF">FN846DRAFT_998813</name>
</gene>
<proteinExistence type="predicted"/>
<dbReference type="InParanoid" id="A0A5J5EGH8"/>
<sequence>AAGVEKSPGHHLHILLIQHARDNGWQSIPGWRRRFLGEATERPVLLRNSANMARVYEVHPVLYMSSVETMLYKFVDGFRQYATLNPDAAWYCVVLPAFPNQAPLDFTVQSIFPAAAPGAGAAGPPPANSTATISPPSLIPTTAGAFTPTTNADAAMADRITAATDRISAGAAGITASFEGMMHRLKNIVASFHDHTKLAICARLEAILTNPAFRDEDAAEIFVEKSEVKVVKFQAYCELQLANSLEVKLALLLSM</sequence>
<evidence type="ECO:0000313" key="2">
    <source>
        <dbReference type="Proteomes" id="UP000326924"/>
    </source>
</evidence>
<keyword evidence="2" id="KW-1185">Reference proteome</keyword>
<protein>
    <submittedName>
        <fullName evidence="1">Uncharacterized protein</fullName>
    </submittedName>
</protein>
<evidence type="ECO:0000313" key="1">
    <source>
        <dbReference type="EMBL" id="KAA8894812.1"/>
    </source>
</evidence>
<dbReference type="Proteomes" id="UP000326924">
    <property type="component" value="Unassembled WGS sequence"/>
</dbReference>
<reference evidence="1 2" key="1">
    <citation type="submission" date="2019-09" db="EMBL/GenBank/DDBJ databases">
        <title>Draft genome of the ectomycorrhizal ascomycete Sphaerosporella brunnea.</title>
        <authorList>
            <consortium name="DOE Joint Genome Institute"/>
            <person name="Benucci G.M."/>
            <person name="Marozzi G."/>
            <person name="Antonielli L."/>
            <person name="Sanchez S."/>
            <person name="Marco P."/>
            <person name="Wang X."/>
            <person name="Falini L.B."/>
            <person name="Barry K."/>
            <person name="Haridas S."/>
            <person name="Lipzen A."/>
            <person name="Labutti K."/>
            <person name="Grigoriev I.V."/>
            <person name="Murat C."/>
            <person name="Martin F."/>
            <person name="Albertini E."/>
            <person name="Donnini D."/>
            <person name="Bonito G."/>
        </authorList>
    </citation>
    <scope>NUCLEOTIDE SEQUENCE [LARGE SCALE GENOMIC DNA]</scope>
    <source>
        <strain evidence="1 2">Sb_GMNB300</strain>
    </source>
</reference>
<accession>A0A5J5EGH8</accession>
<organism evidence="1 2">
    <name type="scientific">Sphaerosporella brunnea</name>
    <dbReference type="NCBI Taxonomy" id="1250544"/>
    <lineage>
        <taxon>Eukaryota</taxon>
        <taxon>Fungi</taxon>
        <taxon>Dikarya</taxon>
        <taxon>Ascomycota</taxon>
        <taxon>Pezizomycotina</taxon>
        <taxon>Pezizomycetes</taxon>
        <taxon>Pezizales</taxon>
        <taxon>Pyronemataceae</taxon>
        <taxon>Sphaerosporella</taxon>
    </lineage>
</organism>